<evidence type="ECO:0000313" key="11">
    <source>
        <dbReference type="Proteomes" id="UP001150907"/>
    </source>
</evidence>
<dbReference type="Pfam" id="PF21127">
    <property type="entry name" value="ATG1-like_MIT2"/>
    <property type="match status" value="1"/>
</dbReference>
<evidence type="ECO:0000256" key="6">
    <source>
        <dbReference type="ARBA" id="ARBA00030237"/>
    </source>
</evidence>
<accession>A0A9W8BJC4</accession>
<evidence type="ECO:0000256" key="2">
    <source>
        <dbReference type="ARBA" id="ARBA00022679"/>
    </source>
</evidence>
<organism evidence="10 11">
    <name type="scientific">Coemansia thaxteri</name>
    <dbReference type="NCBI Taxonomy" id="2663907"/>
    <lineage>
        <taxon>Eukaryota</taxon>
        <taxon>Fungi</taxon>
        <taxon>Fungi incertae sedis</taxon>
        <taxon>Zoopagomycota</taxon>
        <taxon>Kickxellomycotina</taxon>
        <taxon>Kickxellomycetes</taxon>
        <taxon>Kickxellales</taxon>
        <taxon>Kickxellaceae</taxon>
        <taxon>Coemansia</taxon>
    </lineage>
</organism>
<dbReference type="AlphaFoldDB" id="A0A9W8BJC4"/>
<dbReference type="InterPro" id="IPR022708">
    <property type="entry name" value="Atg1-like_tMIT"/>
</dbReference>
<dbReference type="InterPro" id="IPR008271">
    <property type="entry name" value="Ser/Thr_kinase_AS"/>
</dbReference>
<dbReference type="InterPro" id="IPR000719">
    <property type="entry name" value="Prot_kinase_dom"/>
</dbReference>
<keyword evidence="4 10" id="KW-0418">Kinase</keyword>
<proteinExistence type="predicted"/>
<dbReference type="InterPro" id="IPR045269">
    <property type="entry name" value="Atg1-like"/>
</dbReference>
<evidence type="ECO:0000256" key="4">
    <source>
        <dbReference type="ARBA" id="ARBA00022777"/>
    </source>
</evidence>
<dbReference type="GO" id="GO:0061709">
    <property type="term" value="P:reticulophagy"/>
    <property type="evidence" value="ECO:0007669"/>
    <property type="project" value="TreeGrafter"/>
</dbReference>
<dbReference type="GO" id="GO:0005776">
    <property type="term" value="C:autophagosome"/>
    <property type="evidence" value="ECO:0007669"/>
    <property type="project" value="TreeGrafter"/>
</dbReference>
<gene>
    <name evidence="10" type="primary">ATG1</name>
    <name evidence="10" type="ORF">H4R26_000101</name>
</gene>
<dbReference type="Pfam" id="PF00069">
    <property type="entry name" value="Pkinase"/>
    <property type="match status" value="1"/>
</dbReference>
<keyword evidence="3 7" id="KW-0547">Nucleotide-binding</keyword>
<dbReference type="PROSITE" id="PS00107">
    <property type="entry name" value="PROTEIN_KINASE_ATP"/>
    <property type="match status" value="1"/>
</dbReference>
<comment type="caution">
    <text evidence="10">The sequence shown here is derived from an EMBL/GenBank/DDBJ whole genome shotgun (WGS) entry which is preliminary data.</text>
</comment>
<protein>
    <recommendedName>
        <fullName evidence="1">non-specific serine/threonine protein kinase</fullName>
        <ecNumber evidence="1">2.7.11.1</ecNumber>
    </recommendedName>
    <alternativeName>
        <fullName evidence="6">Autophagy-related protein 1</fullName>
    </alternativeName>
</protein>
<feature type="binding site" evidence="7">
    <location>
        <position position="53"/>
    </location>
    <ligand>
        <name>ATP</name>
        <dbReference type="ChEBI" id="CHEBI:30616"/>
    </ligand>
</feature>
<dbReference type="SUPFAM" id="SSF56112">
    <property type="entry name" value="Protein kinase-like (PK-like)"/>
    <property type="match status" value="1"/>
</dbReference>
<evidence type="ECO:0000256" key="5">
    <source>
        <dbReference type="ARBA" id="ARBA00022840"/>
    </source>
</evidence>
<dbReference type="GO" id="GO:0005829">
    <property type="term" value="C:cytosol"/>
    <property type="evidence" value="ECO:0007669"/>
    <property type="project" value="TreeGrafter"/>
</dbReference>
<evidence type="ECO:0000256" key="8">
    <source>
        <dbReference type="SAM" id="MobiDB-lite"/>
    </source>
</evidence>
<evidence type="ECO:0000256" key="7">
    <source>
        <dbReference type="PROSITE-ProRule" id="PRU10141"/>
    </source>
</evidence>
<dbReference type="FunFam" id="3.30.200.20:FF:000042">
    <property type="entry name" value="Aurora kinase A"/>
    <property type="match status" value="1"/>
</dbReference>
<dbReference type="Proteomes" id="UP001150907">
    <property type="component" value="Unassembled WGS sequence"/>
</dbReference>
<feature type="domain" description="Protein kinase" evidence="9">
    <location>
        <begin position="24"/>
        <end position="312"/>
    </location>
</feature>
<dbReference type="GO" id="GO:0042594">
    <property type="term" value="P:response to starvation"/>
    <property type="evidence" value="ECO:0007669"/>
    <property type="project" value="TreeGrafter"/>
</dbReference>
<dbReference type="PROSITE" id="PS00108">
    <property type="entry name" value="PROTEIN_KINASE_ST"/>
    <property type="match status" value="1"/>
</dbReference>
<keyword evidence="5 7" id="KW-0067">ATP-binding</keyword>
<dbReference type="PANTHER" id="PTHR24348">
    <property type="entry name" value="SERINE/THREONINE-PROTEIN KINASE UNC-51-RELATED"/>
    <property type="match status" value="1"/>
</dbReference>
<dbReference type="GO" id="GO:0004674">
    <property type="term" value="F:protein serine/threonine kinase activity"/>
    <property type="evidence" value="ECO:0007669"/>
    <property type="project" value="UniProtKB-EC"/>
</dbReference>
<keyword evidence="11" id="KW-1185">Reference proteome</keyword>
<dbReference type="SMART" id="SM00220">
    <property type="entry name" value="S_TKc"/>
    <property type="match status" value="1"/>
</dbReference>
<evidence type="ECO:0000313" key="10">
    <source>
        <dbReference type="EMBL" id="KAJ2008622.1"/>
    </source>
</evidence>
<evidence type="ECO:0000259" key="9">
    <source>
        <dbReference type="PROSITE" id="PS50011"/>
    </source>
</evidence>
<dbReference type="PANTHER" id="PTHR24348:SF22">
    <property type="entry name" value="NON-SPECIFIC SERINE_THREONINE PROTEIN KINASE"/>
    <property type="match status" value="1"/>
</dbReference>
<dbReference type="PROSITE" id="PS50011">
    <property type="entry name" value="PROTEIN_KINASE_DOM"/>
    <property type="match status" value="1"/>
</dbReference>
<dbReference type="GO" id="GO:0000045">
    <property type="term" value="P:autophagosome assembly"/>
    <property type="evidence" value="ECO:0007669"/>
    <property type="project" value="TreeGrafter"/>
</dbReference>
<dbReference type="GO" id="GO:0005524">
    <property type="term" value="F:ATP binding"/>
    <property type="evidence" value="ECO:0007669"/>
    <property type="project" value="UniProtKB-UniRule"/>
</dbReference>
<dbReference type="InterPro" id="IPR048941">
    <property type="entry name" value="ATG1-like_MIT2"/>
</dbReference>
<evidence type="ECO:0000256" key="1">
    <source>
        <dbReference type="ARBA" id="ARBA00012513"/>
    </source>
</evidence>
<reference evidence="10" key="1">
    <citation type="submission" date="2022-07" db="EMBL/GenBank/DDBJ databases">
        <title>Phylogenomic reconstructions and comparative analyses of Kickxellomycotina fungi.</title>
        <authorList>
            <person name="Reynolds N.K."/>
            <person name="Stajich J.E."/>
            <person name="Barry K."/>
            <person name="Grigoriev I.V."/>
            <person name="Crous P."/>
            <person name="Smith M.E."/>
        </authorList>
    </citation>
    <scope>NUCLEOTIDE SEQUENCE</scope>
    <source>
        <strain evidence="10">IMI 214461</strain>
    </source>
</reference>
<name>A0A9W8BJC4_9FUNG</name>
<dbReference type="InterPro" id="IPR011009">
    <property type="entry name" value="Kinase-like_dom_sf"/>
</dbReference>
<dbReference type="OrthoDB" id="346907at2759"/>
<dbReference type="EMBL" id="JANBQF010000002">
    <property type="protein sequence ID" value="KAJ2008622.1"/>
    <property type="molecule type" value="Genomic_DNA"/>
</dbReference>
<evidence type="ECO:0000256" key="3">
    <source>
        <dbReference type="ARBA" id="ARBA00022741"/>
    </source>
</evidence>
<keyword evidence="2 10" id="KW-0808">Transferase</keyword>
<dbReference type="GO" id="GO:0034727">
    <property type="term" value="P:piecemeal microautophagy of the nucleus"/>
    <property type="evidence" value="ECO:0007669"/>
    <property type="project" value="TreeGrafter"/>
</dbReference>
<dbReference type="Gene3D" id="1.10.510.10">
    <property type="entry name" value="Transferase(Phosphotransferase) domain 1"/>
    <property type="match status" value="1"/>
</dbReference>
<dbReference type="Pfam" id="PF12063">
    <property type="entry name" value="ATG1-like_MIT1"/>
    <property type="match status" value="1"/>
</dbReference>
<dbReference type="EC" id="2.7.11.1" evidence="1"/>
<feature type="region of interest" description="Disordered" evidence="8">
    <location>
        <begin position="387"/>
        <end position="419"/>
    </location>
</feature>
<sequence>MPDNDQPSSSASPRPRATVVIGDYELGAQIGRGSFATVYRGINKRTNTLVAIKSVVRSSLTRRLLENLETEINILRTVKHESIVELIDCLKSRNHIHLVMEFCSLGDLAGYMRRRKEHPALRNEYGGLNMDIVRSFVSQLGSAMQFLRSRDVIHRDIKTQNILLQPSVDPYLLGESEARGELPWIKVADFGFARNLPSTALAETLCGSPLYMAPEILHYEPYDAKADLWSIGAVVYEMMTGRPPFHASNHVELARVIERTNDNIVFPDEKNRIESDTRLGLDPLLKDLVRRLLKMSPAARMPFVDFFAHPVLQWKADGELVARLHAAEAAAARAAADHAFGPSPQALADADLAHENGKDITAAMRSMHTGSNHAEERLPRNSAALYSQPSTQRHYPPQRPHLNDSLGQSHHRQPGLTDEALAEREYVVIEKRAVEMNVLADELNSSPRTPAVFYPPRANAFQQANVARQMTALARAVHDAVSPQHHITTETANGPLSRNGRRGVFNPLDPVLADTFESRVALGTAQEEPTIRRMEGLAYKAFAMSYLADIKWRLLPVAVSKKPPIADVLADPANGFLGPSDVSIEEAFVLYLRALSLLHRAMLEASHYWGSIHGNSTVSLTNRSTSTSSGSGSLAVTVSAAFNGAVQWVRDKFNECLERAEALKQLANGGELDHVAQVSVVQVLYEQALALSKVAAQRELKWIDPLDCDRAYQLAIWMLSAILESSVTELPLLSDDLHAAAAPAGRRDLGHEEDVLGLEDRTIVEQFIASIVKRRETLQRRLMQLDNAVV</sequence>
<dbReference type="GO" id="GO:0010506">
    <property type="term" value="P:regulation of autophagy"/>
    <property type="evidence" value="ECO:0007669"/>
    <property type="project" value="InterPro"/>
</dbReference>
<dbReference type="GO" id="GO:0034045">
    <property type="term" value="C:phagophore assembly site membrane"/>
    <property type="evidence" value="ECO:0007669"/>
    <property type="project" value="TreeGrafter"/>
</dbReference>
<dbReference type="InterPro" id="IPR017441">
    <property type="entry name" value="Protein_kinase_ATP_BS"/>
</dbReference>
<dbReference type="GO" id="GO:0000422">
    <property type="term" value="P:autophagy of mitochondrion"/>
    <property type="evidence" value="ECO:0007669"/>
    <property type="project" value="TreeGrafter"/>
</dbReference>